<keyword evidence="8" id="KW-1185">Reference proteome</keyword>
<dbReference type="InterPro" id="IPR058627">
    <property type="entry name" value="MdtA-like_C"/>
</dbReference>
<evidence type="ECO:0000259" key="6">
    <source>
        <dbReference type="Pfam" id="PF25967"/>
    </source>
</evidence>
<dbReference type="Pfam" id="PF25917">
    <property type="entry name" value="BSH_RND"/>
    <property type="match status" value="1"/>
</dbReference>
<reference evidence="7" key="1">
    <citation type="submission" date="2013-07" db="EMBL/GenBank/DDBJ databases">
        <authorList>
            <consortium name="DOE Joint Genome Institute"/>
            <person name="Anderson I."/>
            <person name="Huntemann M."/>
            <person name="Han J."/>
            <person name="Chen A."/>
            <person name="Kyrpides N."/>
            <person name="Mavromatis K."/>
            <person name="Markowitz V."/>
            <person name="Palaniappan K."/>
            <person name="Ivanova N."/>
            <person name="Schaumberg A."/>
            <person name="Pati A."/>
            <person name="Liolios K."/>
            <person name="Nordberg H.P."/>
            <person name="Cantor M.N."/>
            <person name="Hua S.X."/>
            <person name="Woyke T."/>
        </authorList>
    </citation>
    <scope>NUCLEOTIDE SEQUENCE [LARGE SCALE GENOMIC DNA]</scope>
    <source>
        <strain evidence="7">DSM 17970</strain>
    </source>
</reference>
<evidence type="ECO:0000313" key="7">
    <source>
        <dbReference type="EMBL" id="EXG77857.1"/>
    </source>
</evidence>
<dbReference type="PANTHER" id="PTHR30097">
    <property type="entry name" value="CATION EFFLUX SYSTEM PROTEIN CUSB"/>
    <property type="match status" value="1"/>
</dbReference>
<organism evidence="7 8">
    <name type="scientific">Xylanibacter oryzae DSM 17970</name>
    <dbReference type="NCBI Taxonomy" id="915438"/>
    <lineage>
        <taxon>Bacteria</taxon>
        <taxon>Pseudomonadati</taxon>
        <taxon>Bacteroidota</taxon>
        <taxon>Bacteroidia</taxon>
        <taxon>Bacteroidales</taxon>
        <taxon>Prevotellaceae</taxon>
        <taxon>Xylanibacter</taxon>
    </lineage>
</organism>
<dbReference type="InterPro" id="IPR006143">
    <property type="entry name" value="RND_pump_MFP"/>
</dbReference>
<dbReference type="PANTHER" id="PTHR30097:SF16">
    <property type="entry name" value="CATION EFFLUX SYSTEM (CZCB-LIKE)"/>
    <property type="match status" value="1"/>
</dbReference>
<dbReference type="PROSITE" id="PS51257">
    <property type="entry name" value="PROKAR_LIPOPROTEIN"/>
    <property type="match status" value="1"/>
</dbReference>
<evidence type="ECO:0000259" key="5">
    <source>
        <dbReference type="Pfam" id="PF25954"/>
    </source>
</evidence>
<feature type="domain" description="Multidrug resistance protein MdtA-like C-terminal permuted SH3" evidence="6">
    <location>
        <begin position="305"/>
        <end position="362"/>
    </location>
</feature>
<dbReference type="InterPro" id="IPR051909">
    <property type="entry name" value="MFP_Cation_Efflux"/>
</dbReference>
<dbReference type="Pfam" id="PF25954">
    <property type="entry name" value="Beta-barrel_RND_2"/>
    <property type="match status" value="1"/>
</dbReference>
<dbReference type="EMBL" id="JFBS01000001">
    <property type="protein sequence ID" value="EXG77857.1"/>
    <property type="molecule type" value="Genomic_DNA"/>
</dbReference>
<comment type="similarity">
    <text evidence="2">Belongs to the membrane fusion protein (MFP) (TC 8.A.1) family.</text>
</comment>
<dbReference type="NCBIfam" id="TIGR01730">
    <property type="entry name" value="RND_mfp"/>
    <property type="match status" value="1"/>
</dbReference>
<protein>
    <submittedName>
        <fullName evidence="7">RND family efflux transporter, MFP subunit</fullName>
    </submittedName>
</protein>
<comment type="caution">
    <text evidence="7">The sequence shown here is derived from an EMBL/GenBank/DDBJ whole genome shotgun (WGS) entry which is preliminary data.</text>
</comment>
<evidence type="ECO:0000259" key="4">
    <source>
        <dbReference type="Pfam" id="PF25917"/>
    </source>
</evidence>
<keyword evidence="3" id="KW-0813">Transport</keyword>
<evidence type="ECO:0000256" key="3">
    <source>
        <dbReference type="ARBA" id="ARBA00022448"/>
    </source>
</evidence>
<dbReference type="InterPro" id="IPR058792">
    <property type="entry name" value="Beta-barrel_RND_2"/>
</dbReference>
<accession>A0ABN0RUC4</accession>
<dbReference type="Proteomes" id="UP000243438">
    <property type="component" value="Unassembled WGS sequence"/>
</dbReference>
<sequence>MKRYYYIIIAGAIAMSSCKGTNNSAKEQDHTTNGDTVSISAHSPLTNKIRTSAATLKDYQQIFTASGVVKAIPNKYAEVASPFAGRIIKSYVHLGQKVCAGSPIFEISSADFFESVKNFYQARQEMNAAYIRLKRQKDLFKNKVGAKKEEEDAQLEYMLKKKEVENAKAALAVYHISPSQISLRRPLIVRSPISGDVVKSDIVTGQYLKDDASPVVTIANLEKVWMVAHVKEKDIHLINNLSTVGISLISMPDKDIRGKIYYISQMMDEDTHSVEVIIECSNASRMMRPGMYGYVKLADKPIKKIMIPSSAVLQEETSQYVFVKIGKNKYIKREVKASSAPHNMSVILSGLNPGEEIITQGAFYLNNIL</sequence>
<dbReference type="SUPFAM" id="SSF111369">
    <property type="entry name" value="HlyD-like secretion proteins"/>
    <property type="match status" value="1"/>
</dbReference>
<evidence type="ECO:0000256" key="1">
    <source>
        <dbReference type="ARBA" id="ARBA00004196"/>
    </source>
</evidence>
<dbReference type="InterPro" id="IPR058625">
    <property type="entry name" value="MdtA-like_BSH"/>
</dbReference>
<name>A0ABN0RUC4_9BACT</name>
<dbReference type="Gene3D" id="2.40.50.100">
    <property type="match status" value="1"/>
</dbReference>
<evidence type="ECO:0000313" key="8">
    <source>
        <dbReference type="Proteomes" id="UP000243438"/>
    </source>
</evidence>
<feature type="domain" description="CusB-like beta-barrel" evidence="5">
    <location>
        <begin position="223"/>
        <end position="300"/>
    </location>
</feature>
<dbReference type="Pfam" id="PF25967">
    <property type="entry name" value="RND-MFP_C"/>
    <property type="match status" value="1"/>
</dbReference>
<dbReference type="RefSeq" id="WP_036876176.1">
    <property type="nucleotide sequence ID" value="NZ_KK073873.1"/>
</dbReference>
<dbReference type="Gene3D" id="1.10.287.470">
    <property type="entry name" value="Helix hairpin bin"/>
    <property type="match status" value="1"/>
</dbReference>
<evidence type="ECO:0000256" key="2">
    <source>
        <dbReference type="ARBA" id="ARBA00009477"/>
    </source>
</evidence>
<proteinExistence type="inferred from homology"/>
<comment type="subcellular location">
    <subcellularLocation>
        <location evidence="1">Cell envelope</location>
    </subcellularLocation>
</comment>
<dbReference type="Gene3D" id="2.40.30.170">
    <property type="match status" value="1"/>
</dbReference>
<dbReference type="Gene3D" id="2.40.420.20">
    <property type="match status" value="1"/>
</dbReference>
<feature type="domain" description="Multidrug resistance protein MdtA-like barrel-sandwich hybrid" evidence="4">
    <location>
        <begin position="77"/>
        <end position="216"/>
    </location>
</feature>
<gene>
    <name evidence="7" type="ORF">XylorDRAFT_0207</name>
</gene>